<dbReference type="InterPro" id="IPR011042">
    <property type="entry name" value="6-blade_b-propeller_TolB-like"/>
</dbReference>
<evidence type="ECO:0000256" key="2">
    <source>
        <dbReference type="PROSITE-ProRule" id="PRU00504"/>
    </source>
</evidence>
<dbReference type="InterPro" id="IPR001258">
    <property type="entry name" value="NHL_repeat"/>
</dbReference>
<dbReference type="KEGG" id="bbel:109467734"/>
<dbReference type="FunFam" id="2.120.10.30:FF:000064">
    <property type="entry name" value="Uncharacterized protein"/>
    <property type="match status" value="1"/>
</dbReference>
<dbReference type="RefSeq" id="XP_019621344.1">
    <property type="nucleotide sequence ID" value="XM_019765785.1"/>
</dbReference>
<evidence type="ECO:0000256" key="3">
    <source>
        <dbReference type="SAM" id="MobiDB-lite"/>
    </source>
</evidence>
<dbReference type="GeneID" id="109467734"/>
<feature type="compositionally biased region" description="Polar residues" evidence="3">
    <location>
        <begin position="87"/>
        <end position="97"/>
    </location>
</feature>
<keyword evidence="1" id="KW-0677">Repeat</keyword>
<dbReference type="Gene3D" id="2.120.10.30">
    <property type="entry name" value="TolB, C-terminal domain"/>
    <property type="match status" value="1"/>
</dbReference>
<dbReference type="GO" id="GO:0043161">
    <property type="term" value="P:proteasome-mediated ubiquitin-dependent protein catabolic process"/>
    <property type="evidence" value="ECO:0007669"/>
    <property type="project" value="TreeGrafter"/>
</dbReference>
<dbReference type="PANTHER" id="PTHR24104:SF50">
    <property type="entry name" value="SMP-30_GLUCONOLACTONASE_LRE-LIKE REGION DOMAIN-CONTAINING PROTEIN"/>
    <property type="match status" value="1"/>
</dbReference>
<protein>
    <submittedName>
        <fullName evidence="5">Tripartite motif-containing protein 3-like</fullName>
    </submittedName>
</protein>
<feature type="compositionally biased region" description="Polar residues" evidence="3">
    <location>
        <begin position="1"/>
        <end position="40"/>
    </location>
</feature>
<dbReference type="GO" id="GO:0061630">
    <property type="term" value="F:ubiquitin protein ligase activity"/>
    <property type="evidence" value="ECO:0007669"/>
    <property type="project" value="TreeGrafter"/>
</dbReference>
<feature type="region of interest" description="Disordered" evidence="3">
    <location>
        <begin position="1"/>
        <end position="100"/>
    </location>
</feature>
<dbReference type="AlphaFoldDB" id="A0A6P4YHE7"/>
<dbReference type="GO" id="GO:0000209">
    <property type="term" value="P:protein polyubiquitination"/>
    <property type="evidence" value="ECO:0007669"/>
    <property type="project" value="TreeGrafter"/>
</dbReference>
<evidence type="ECO:0000256" key="1">
    <source>
        <dbReference type="ARBA" id="ARBA00022737"/>
    </source>
</evidence>
<organism evidence="4 5">
    <name type="scientific">Branchiostoma belcheri</name>
    <name type="common">Amphioxus</name>
    <dbReference type="NCBI Taxonomy" id="7741"/>
    <lineage>
        <taxon>Eukaryota</taxon>
        <taxon>Metazoa</taxon>
        <taxon>Chordata</taxon>
        <taxon>Cephalochordata</taxon>
        <taxon>Leptocardii</taxon>
        <taxon>Amphioxiformes</taxon>
        <taxon>Branchiostomatidae</taxon>
        <taxon>Branchiostoma</taxon>
    </lineage>
</organism>
<reference evidence="5" key="1">
    <citation type="submission" date="2025-08" db="UniProtKB">
        <authorList>
            <consortium name="RefSeq"/>
        </authorList>
    </citation>
    <scope>IDENTIFICATION</scope>
    <source>
        <tissue evidence="5">Gonad</tissue>
    </source>
</reference>
<keyword evidence="4" id="KW-1185">Reference proteome</keyword>
<feature type="repeat" description="NHL" evidence="2">
    <location>
        <begin position="222"/>
        <end position="265"/>
    </location>
</feature>
<sequence length="493" mass="54605">MSEQNTQNPDLVYSQNAMSQNPTYSPSADNTDVECSQNISDSDETYESDVCPEPAHRPATIDSDCNPRTTPLTAVSAEADTGPSVRPKSTFTPTNNDPHIKPYAIRYQGDGENGILAGRGTPYAVRYQEDDDDDITTYAVAHMSQYDMTDVSRRDAPMNDGDTSASHRNMQRIRQHWRALQHQGVIDPTTMRNALNQNPMYVPNIPQQAARRSHGKIIKPEKITLGGKGKSPGQFNYPRGVAMSVDSEIYVADIYNRRVQVFSKNGAFLRFFKTVYTVPGQTKRTIAPYDVAIDAKGFIWVAGVVRINGIKVVKYSQSGQQIFTIAFTASAYTPTIAANAPNNNIVVAAKPNFIFVLRPDGSLYKRFQLVRGVESGYVAFSNEGNILFTDVRSQAVQVYTQDGGKLFQFGGKGSGEGQLRLPMGICTDSSGHIFVSNRKNKRIDMFTSRGKFVRTVVRMKSPWGLACGPDRQLVVTHVRSHTITIIPRELVLL</sequence>
<name>A0A6P4YHE7_BRABE</name>
<accession>A0A6P4YHE7</accession>
<dbReference type="Pfam" id="PF01436">
    <property type="entry name" value="NHL"/>
    <property type="match status" value="1"/>
</dbReference>
<proteinExistence type="predicted"/>
<gene>
    <name evidence="5" type="primary">LOC109467734</name>
</gene>
<evidence type="ECO:0000313" key="4">
    <source>
        <dbReference type="Proteomes" id="UP000515135"/>
    </source>
</evidence>
<feature type="repeat" description="NHL" evidence="2">
    <location>
        <begin position="406"/>
        <end position="449"/>
    </location>
</feature>
<evidence type="ECO:0000313" key="5">
    <source>
        <dbReference type="RefSeq" id="XP_019621344.1"/>
    </source>
</evidence>
<dbReference type="InterPro" id="IPR050952">
    <property type="entry name" value="TRIM-NHL_E3_ligases"/>
</dbReference>
<dbReference type="SUPFAM" id="SSF101898">
    <property type="entry name" value="NHL repeat"/>
    <property type="match status" value="1"/>
</dbReference>
<dbReference type="PANTHER" id="PTHR24104">
    <property type="entry name" value="E3 UBIQUITIN-PROTEIN LIGASE NHLRC1-RELATED"/>
    <property type="match status" value="1"/>
</dbReference>
<dbReference type="OrthoDB" id="10020332at2759"/>
<dbReference type="PROSITE" id="PS51125">
    <property type="entry name" value="NHL"/>
    <property type="match status" value="2"/>
</dbReference>
<dbReference type="Proteomes" id="UP000515135">
    <property type="component" value="Unplaced"/>
</dbReference>